<evidence type="ECO:0000256" key="2">
    <source>
        <dbReference type="SAM" id="Phobius"/>
    </source>
</evidence>
<keyword evidence="2" id="KW-1133">Transmembrane helix</keyword>
<protein>
    <submittedName>
        <fullName evidence="3">Uncharacterized protein</fullName>
    </submittedName>
</protein>
<sequence length="503" mass="52071">TAAEAAEAAQLLLQPAARPRRSIAVWLQLAIIMARAAAATVAMALTLPCSWGAVACDSGDAGVGAGGGSAAAGGSAPGGGSSTAAGGAVRGEVSSSRRSYTYVRTSAAGSEESCRHQLREGWRLARDDKGGRSKSAAPVAGAVVVPVESDSAVARQVAALLGKPDSWAALILIASRDTKPLGKTREARSFFQAVERAIPRPQQAGAPPAPPQPFWMVLPDDQAAGAVVVIDGGSEAGVDAWTVPTDHSGILLHYEAPGSAVGPTRHEVWAAVGQPPHVHASRVGGKSRGEALMWSNGTRACANSNGKVGRYSNKAKTWPEARRAAWLVVAATLAAGLHAMLVATMAPLVMFASAVMRCGDLASTTLQGGVHFQQIHGTVNSGVRAHKDGRDLWGSFILWKAFPAAAEEAAAAAASSSHAGTTPWGWFMLWELGLAVPARDGAHLWLRTAEVYHGTLFPNLARPQRATDAFLAGFALCNKRDLTTTAIGQLEAGDVTWEGPLNH</sequence>
<feature type="region of interest" description="Disordered" evidence="1">
    <location>
        <begin position="66"/>
        <end position="90"/>
    </location>
</feature>
<dbReference type="EMBL" id="BDRX01000149">
    <property type="protein sequence ID" value="GBF99193.1"/>
    <property type="molecule type" value="Genomic_DNA"/>
</dbReference>
<accession>A0A2V0PM89</accession>
<feature type="transmembrane region" description="Helical" evidence="2">
    <location>
        <begin position="324"/>
        <end position="351"/>
    </location>
</feature>
<keyword evidence="2" id="KW-0812">Transmembrane</keyword>
<keyword evidence="4" id="KW-1185">Reference proteome</keyword>
<evidence type="ECO:0000313" key="4">
    <source>
        <dbReference type="Proteomes" id="UP000247498"/>
    </source>
</evidence>
<dbReference type="InParanoid" id="A0A2V0PM89"/>
<dbReference type="Proteomes" id="UP000247498">
    <property type="component" value="Unassembled WGS sequence"/>
</dbReference>
<name>A0A2V0PM89_9CHLO</name>
<dbReference type="AlphaFoldDB" id="A0A2V0PM89"/>
<proteinExistence type="predicted"/>
<comment type="caution">
    <text evidence="3">The sequence shown here is derived from an EMBL/GenBank/DDBJ whole genome shotgun (WGS) entry which is preliminary data.</text>
</comment>
<evidence type="ECO:0000313" key="3">
    <source>
        <dbReference type="EMBL" id="GBF99193.1"/>
    </source>
</evidence>
<evidence type="ECO:0000256" key="1">
    <source>
        <dbReference type="SAM" id="MobiDB-lite"/>
    </source>
</evidence>
<gene>
    <name evidence="3" type="ORF">Rsub_12451</name>
</gene>
<reference evidence="3 4" key="1">
    <citation type="journal article" date="2018" name="Sci. Rep.">
        <title>Raphidocelis subcapitata (=Pseudokirchneriella subcapitata) provides an insight into genome evolution and environmental adaptations in the Sphaeropleales.</title>
        <authorList>
            <person name="Suzuki S."/>
            <person name="Yamaguchi H."/>
            <person name="Nakajima N."/>
            <person name="Kawachi M."/>
        </authorList>
    </citation>
    <scope>NUCLEOTIDE SEQUENCE [LARGE SCALE GENOMIC DNA]</scope>
    <source>
        <strain evidence="3 4">NIES-35</strain>
    </source>
</reference>
<feature type="non-terminal residue" evidence="3">
    <location>
        <position position="1"/>
    </location>
</feature>
<keyword evidence="2" id="KW-0472">Membrane</keyword>
<organism evidence="3 4">
    <name type="scientific">Raphidocelis subcapitata</name>
    <dbReference type="NCBI Taxonomy" id="307507"/>
    <lineage>
        <taxon>Eukaryota</taxon>
        <taxon>Viridiplantae</taxon>
        <taxon>Chlorophyta</taxon>
        <taxon>core chlorophytes</taxon>
        <taxon>Chlorophyceae</taxon>
        <taxon>CS clade</taxon>
        <taxon>Sphaeropleales</taxon>
        <taxon>Selenastraceae</taxon>
        <taxon>Raphidocelis</taxon>
    </lineage>
</organism>
<feature type="compositionally biased region" description="Gly residues" evidence="1">
    <location>
        <begin position="66"/>
        <end position="81"/>
    </location>
</feature>